<evidence type="ECO:0000259" key="2">
    <source>
        <dbReference type="Pfam" id="PF20209"/>
    </source>
</evidence>
<feature type="compositionally biased region" description="Acidic residues" evidence="1">
    <location>
        <begin position="59"/>
        <end position="72"/>
    </location>
</feature>
<sequence>RENETSSQCETRLAKQREITQQKRARENAEEQEARDARDKERKRQQNPQQKSQDSSADSAEDDGAENGAEDGADTHTDAGVLGEFEQDLLKKFRNKGECRRCHKEKQPKKFLKDNNMDPGEVPDKLCDLTEIEEMLVTQVFPVMSVYRLRGG</sequence>
<feature type="non-terminal residue" evidence="3">
    <location>
        <position position="1"/>
    </location>
</feature>
<dbReference type="Proteomes" id="UP000233469">
    <property type="component" value="Unassembled WGS sequence"/>
</dbReference>
<evidence type="ECO:0000313" key="4">
    <source>
        <dbReference type="Proteomes" id="UP000233469"/>
    </source>
</evidence>
<feature type="domain" description="DUF6570" evidence="2">
    <location>
        <begin position="104"/>
        <end position="150"/>
    </location>
</feature>
<dbReference type="InterPro" id="IPR046700">
    <property type="entry name" value="DUF6570"/>
</dbReference>
<name>A0A2N1LKX0_9GLOM</name>
<dbReference type="Pfam" id="PF20209">
    <property type="entry name" value="DUF6570"/>
    <property type="match status" value="1"/>
</dbReference>
<dbReference type="EMBL" id="LLXL01008528">
    <property type="protein sequence ID" value="PKK50045.1"/>
    <property type="molecule type" value="Genomic_DNA"/>
</dbReference>
<proteinExistence type="predicted"/>
<feature type="region of interest" description="Disordered" evidence="1">
    <location>
        <begin position="1"/>
        <end position="82"/>
    </location>
</feature>
<feature type="compositionally biased region" description="Basic and acidic residues" evidence="1">
    <location>
        <begin position="12"/>
        <end position="44"/>
    </location>
</feature>
<accession>A0A2N1LKX0</accession>
<feature type="compositionally biased region" description="Polar residues" evidence="1">
    <location>
        <begin position="1"/>
        <end position="10"/>
    </location>
</feature>
<evidence type="ECO:0000313" key="3">
    <source>
        <dbReference type="EMBL" id="PKK50045.1"/>
    </source>
</evidence>
<organism evidence="3 4">
    <name type="scientific">Rhizophagus irregularis</name>
    <dbReference type="NCBI Taxonomy" id="588596"/>
    <lineage>
        <taxon>Eukaryota</taxon>
        <taxon>Fungi</taxon>
        <taxon>Fungi incertae sedis</taxon>
        <taxon>Mucoromycota</taxon>
        <taxon>Glomeromycotina</taxon>
        <taxon>Glomeromycetes</taxon>
        <taxon>Glomerales</taxon>
        <taxon>Glomeraceae</taxon>
        <taxon>Rhizophagus</taxon>
    </lineage>
</organism>
<protein>
    <recommendedName>
        <fullName evidence="2">DUF6570 domain-containing protein</fullName>
    </recommendedName>
</protein>
<dbReference type="VEuPathDB" id="FungiDB:RhiirFUN_010403"/>
<dbReference type="VEuPathDB" id="FungiDB:RhiirA1_483178"/>
<gene>
    <name evidence="3" type="ORF">RhiirC2_803409</name>
</gene>
<dbReference type="AlphaFoldDB" id="A0A2N1LKX0"/>
<reference evidence="3 4" key="1">
    <citation type="submission" date="2016-04" db="EMBL/GenBank/DDBJ databases">
        <title>Genome analyses suggest a sexual origin of heterokaryosis in a supposedly ancient asexual fungus.</title>
        <authorList>
            <person name="Ropars J."/>
            <person name="Sedzielewska K."/>
            <person name="Noel J."/>
            <person name="Charron P."/>
            <person name="Farinelli L."/>
            <person name="Marton T."/>
            <person name="Kruger M."/>
            <person name="Pelin A."/>
            <person name="Brachmann A."/>
            <person name="Corradi N."/>
        </authorList>
    </citation>
    <scope>NUCLEOTIDE SEQUENCE [LARGE SCALE GENOMIC DNA]</scope>
    <source>
        <strain evidence="3 4">C2</strain>
    </source>
</reference>
<reference evidence="3 4" key="2">
    <citation type="submission" date="2017-10" db="EMBL/GenBank/DDBJ databases">
        <title>Extensive intraspecific genome diversity in a model arbuscular mycorrhizal fungus.</title>
        <authorList>
            <person name="Chen E.C.H."/>
            <person name="Morin E."/>
            <person name="Baudet D."/>
            <person name="Noel J."/>
            <person name="Ndikumana S."/>
            <person name="Charron P."/>
            <person name="St-Onge C."/>
            <person name="Giorgi J."/>
            <person name="Grigoriev I.V."/>
            <person name="Roux C."/>
            <person name="Martin F.M."/>
            <person name="Corradi N."/>
        </authorList>
    </citation>
    <scope>NUCLEOTIDE SEQUENCE [LARGE SCALE GENOMIC DNA]</scope>
    <source>
        <strain evidence="3 4">C2</strain>
    </source>
</reference>
<comment type="caution">
    <text evidence="3">The sequence shown here is derived from an EMBL/GenBank/DDBJ whole genome shotgun (WGS) entry which is preliminary data.</text>
</comment>
<evidence type="ECO:0000256" key="1">
    <source>
        <dbReference type="SAM" id="MobiDB-lite"/>
    </source>
</evidence>